<dbReference type="PROSITE" id="PS00498">
    <property type="entry name" value="TYROSINASE_2"/>
    <property type="match status" value="1"/>
</dbReference>
<keyword evidence="7" id="KW-1185">Reference proteome</keyword>
<feature type="domain" description="Tyrosinase copper-binding" evidence="4">
    <location>
        <begin position="75"/>
        <end position="92"/>
    </location>
</feature>
<proteinExistence type="predicted"/>
<organism evidence="6 7">
    <name type="scientific">Aspergillus pseudoustus</name>
    <dbReference type="NCBI Taxonomy" id="1810923"/>
    <lineage>
        <taxon>Eukaryota</taxon>
        <taxon>Fungi</taxon>
        <taxon>Dikarya</taxon>
        <taxon>Ascomycota</taxon>
        <taxon>Pezizomycotina</taxon>
        <taxon>Eurotiomycetes</taxon>
        <taxon>Eurotiomycetidae</taxon>
        <taxon>Eurotiales</taxon>
        <taxon>Aspergillaceae</taxon>
        <taxon>Aspergillus</taxon>
        <taxon>Aspergillus subgen. Nidulantes</taxon>
    </lineage>
</organism>
<keyword evidence="3" id="KW-0186">Copper</keyword>
<dbReference type="PANTHER" id="PTHR11474">
    <property type="entry name" value="TYROSINASE FAMILY MEMBER"/>
    <property type="match status" value="1"/>
</dbReference>
<sequence>MLGVLVSRSQQCTEENMVVRKEWSSLSAQERVAYSDAVTCLQNLPSRLDNTLYPGATNRHADFVAAHINYTFIIHQDAIFLPWHRAFVYLFETALQEECGYNGSQPYWDWPAYAGPNGTLAKSKIFDGSYDSMGSNGKGNNSCVYKGPFSQSNITTFRSFPHSLITDNIMNNGSGTIPTWSFDYEPRCLQRALNDEAFRLNNNYSCINTLLAQPTIGEFENYLSTPEGDPHFGPHGGGHAAMGGNGEDLFISPTDPVFFLHHAQVDRMWTIWQSYDPDNRRYALNGTQTLQNVPPSPELTLDDQLTFGPLSANRTTRELMDVTAGPFCYRYE</sequence>
<accession>A0ABR4JHA9</accession>
<dbReference type="InterPro" id="IPR050316">
    <property type="entry name" value="Tyrosinase/Hemocyanin"/>
</dbReference>
<dbReference type="InterPro" id="IPR002227">
    <property type="entry name" value="Tyrosinase_Cu-bd"/>
</dbReference>
<dbReference type="PANTHER" id="PTHR11474:SF125">
    <property type="entry name" value="N-ACETYL-6-HYDROXYTRYPTOPHAN OXIDASE IVOB-RELATED"/>
    <property type="match status" value="1"/>
</dbReference>
<dbReference type="InterPro" id="IPR008922">
    <property type="entry name" value="Di-copper_centre_dom_sf"/>
</dbReference>
<name>A0ABR4JHA9_9EURO</name>
<protein>
    <submittedName>
        <fullName evidence="6">Tyrosinase central domain protein</fullName>
    </submittedName>
</protein>
<evidence type="ECO:0000313" key="7">
    <source>
        <dbReference type="Proteomes" id="UP001610446"/>
    </source>
</evidence>
<dbReference type="PRINTS" id="PR00092">
    <property type="entry name" value="TYROSINASE"/>
</dbReference>
<evidence type="ECO:0000259" key="4">
    <source>
        <dbReference type="PROSITE" id="PS00497"/>
    </source>
</evidence>
<keyword evidence="2" id="KW-0560">Oxidoreductase</keyword>
<gene>
    <name evidence="6" type="ORF">BJY01DRAFT_237127</name>
</gene>
<dbReference type="Pfam" id="PF00264">
    <property type="entry name" value="Tyrosinase"/>
    <property type="match status" value="1"/>
</dbReference>
<dbReference type="Gene3D" id="1.10.1280.10">
    <property type="entry name" value="Di-copper center containing domain from catechol oxidase"/>
    <property type="match status" value="1"/>
</dbReference>
<dbReference type="Proteomes" id="UP001610446">
    <property type="component" value="Unassembled WGS sequence"/>
</dbReference>
<evidence type="ECO:0000313" key="6">
    <source>
        <dbReference type="EMBL" id="KAL2839419.1"/>
    </source>
</evidence>
<dbReference type="PROSITE" id="PS00497">
    <property type="entry name" value="TYROSINASE_1"/>
    <property type="match status" value="1"/>
</dbReference>
<feature type="domain" description="Tyrosinase copper-binding" evidence="5">
    <location>
        <begin position="255"/>
        <end position="266"/>
    </location>
</feature>
<evidence type="ECO:0000256" key="2">
    <source>
        <dbReference type="ARBA" id="ARBA00023002"/>
    </source>
</evidence>
<reference evidence="6 7" key="1">
    <citation type="submission" date="2024-07" db="EMBL/GenBank/DDBJ databases">
        <title>Section-level genome sequencing and comparative genomics of Aspergillus sections Usti and Cavernicolus.</title>
        <authorList>
            <consortium name="Lawrence Berkeley National Laboratory"/>
            <person name="Nybo J.L."/>
            <person name="Vesth T.C."/>
            <person name="Theobald S."/>
            <person name="Frisvad J.C."/>
            <person name="Larsen T.O."/>
            <person name="Kjaerboelling I."/>
            <person name="Rothschild-Mancinelli K."/>
            <person name="Lyhne E.K."/>
            <person name="Kogle M.E."/>
            <person name="Barry K."/>
            <person name="Clum A."/>
            <person name="Na H."/>
            <person name="Ledsgaard L."/>
            <person name="Lin J."/>
            <person name="Lipzen A."/>
            <person name="Kuo A."/>
            <person name="Riley R."/>
            <person name="Mondo S."/>
            <person name="Labutti K."/>
            <person name="Haridas S."/>
            <person name="Pangalinan J."/>
            <person name="Salamov A.A."/>
            <person name="Simmons B.A."/>
            <person name="Magnuson J.K."/>
            <person name="Chen J."/>
            <person name="Drula E."/>
            <person name="Henrissat B."/>
            <person name="Wiebenga A."/>
            <person name="Lubbers R.J."/>
            <person name="Gomes A.C."/>
            <person name="Makela M.R."/>
            <person name="Stajich J."/>
            <person name="Grigoriev I.V."/>
            <person name="Mortensen U.H."/>
            <person name="De Vries R.P."/>
            <person name="Baker S.E."/>
            <person name="Andersen M.R."/>
        </authorList>
    </citation>
    <scope>NUCLEOTIDE SEQUENCE [LARGE SCALE GENOMIC DNA]</scope>
    <source>
        <strain evidence="6 7">CBS 123904</strain>
    </source>
</reference>
<dbReference type="EMBL" id="JBFXLU010000133">
    <property type="protein sequence ID" value="KAL2839419.1"/>
    <property type="molecule type" value="Genomic_DNA"/>
</dbReference>
<evidence type="ECO:0000256" key="3">
    <source>
        <dbReference type="ARBA" id="ARBA00023008"/>
    </source>
</evidence>
<comment type="caution">
    <text evidence="6">The sequence shown here is derived from an EMBL/GenBank/DDBJ whole genome shotgun (WGS) entry which is preliminary data.</text>
</comment>
<evidence type="ECO:0000259" key="5">
    <source>
        <dbReference type="PROSITE" id="PS00498"/>
    </source>
</evidence>
<evidence type="ECO:0000256" key="1">
    <source>
        <dbReference type="ARBA" id="ARBA00022723"/>
    </source>
</evidence>
<dbReference type="SUPFAM" id="SSF48056">
    <property type="entry name" value="Di-copper centre-containing domain"/>
    <property type="match status" value="1"/>
</dbReference>
<keyword evidence="1" id="KW-0479">Metal-binding</keyword>